<feature type="region of interest" description="Disordered" evidence="1">
    <location>
        <begin position="94"/>
        <end position="138"/>
    </location>
</feature>
<name>A0A2R4T704_9ACTN</name>
<reference evidence="3 4" key="1">
    <citation type="submission" date="2018-01" db="EMBL/GenBank/DDBJ databases">
        <title>Complete genome sequence of Streptomyces lunaelactis MM109T, a Ferroverdin A producer isolated from cave moonmilk deposits.</title>
        <authorList>
            <person name="Naome A."/>
            <person name="Martinet L."/>
            <person name="Maciejewska M."/>
            <person name="Anderssen S."/>
            <person name="Adam D."/>
            <person name="Tenconi E."/>
            <person name="Deflandre B."/>
            <person name="Arguelles-Arias A."/>
            <person name="Calusinska M."/>
            <person name="Copieters W."/>
            <person name="Karim L."/>
            <person name="Hanikenne M."/>
            <person name="Baurain D."/>
            <person name="van Wezel G."/>
            <person name="Smargiasso N."/>
            <person name="de Pauw E."/>
            <person name="Delfosse P."/>
            <person name="Rigali S."/>
        </authorList>
    </citation>
    <scope>NUCLEOTIDE SEQUENCE [LARGE SCALE GENOMIC DNA]</scope>
    <source>
        <strain evidence="3 4">MM109</strain>
    </source>
</reference>
<proteinExistence type="predicted"/>
<dbReference type="AlphaFoldDB" id="A0A2R4T704"/>
<evidence type="ECO:0000256" key="2">
    <source>
        <dbReference type="SAM" id="SignalP"/>
    </source>
</evidence>
<sequence length="256" mass="25597">MLFLGGLLTLGLLYGGQAHASESSEPPVSADARVSTDAGPDADASVTPSSRPAPAKELRRVARDSADSVRTVTQPVTETVRHVRPLAEGLTGPLIDALPAPLPTPLPTPPAPPGGDADQGGTPQPSVDLPVANPADLPTATSSITGVGLADSGSAALAATWSSSPYGGAVDHQSAVARHAPTTAPTPAPAPLPGKPCDSTPGALQQSNETHTPRAGDQHAATSAYGTRFALVPGAGSAAAEAPIRERPRDILEFPG</sequence>
<dbReference type="Proteomes" id="UP000244201">
    <property type="component" value="Chromosome"/>
</dbReference>
<feature type="chain" id="PRO_5015338882" evidence="2">
    <location>
        <begin position="21"/>
        <end position="256"/>
    </location>
</feature>
<feature type="compositionally biased region" description="Basic and acidic residues" evidence="1">
    <location>
        <begin position="54"/>
        <end position="67"/>
    </location>
</feature>
<feature type="region of interest" description="Disordered" evidence="1">
    <location>
        <begin position="179"/>
        <end position="222"/>
    </location>
</feature>
<feature type="region of interest" description="Disordered" evidence="1">
    <location>
        <begin position="17"/>
        <end position="76"/>
    </location>
</feature>
<dbReference type="KEGG" id="slk:SLUN_24430"/>
<feature type="signal peptide" evidence="2">
    <location>
        <begin position="1"/>
        <end position="20"/>
    </location>
</feature>
<gene>
    <name evidence="3" type="ORF">SLUN_24430</name>
</gene>
<protein>
    <submittedName>
        <fullName evidence="3">Uncharacterized protein</fullName>
    </submittedName>
</protein>
<keyword evidence="2" id="KW-0732">Signal</keyword>
<evidence type="ECO:0000256" key="1">
    <source>
        <dbReference type="SAM" id="MobiDB-lite"/>
    </source>
</evidence>
<feature type="compositionally biased region" description="Basic and acidic residues" evidence="1">
    <location>
        <begin position="243"/>
        <end position="256"/>
    </location>
</feature>
<accession>A0A2R4T704</accession>
<feature type="compositionally biased region" description="Pro residues" evidence="1">
    <location>
        <begin position="100"/>
        <end position="113"/>
    </location>
</feature>
<evidence type="ECO:0000313" key="4">
    <source>
        <dbReference type="Proteomes" id="UP000244201"/>
    </source>
</evidence>
<feature type="region of interest" description="Disordered" evidence="1">
    <location>
        <begin position="235"/>
        <end position="256"/>
    </location>
</feature>
<keyword evidence="4" id="KW-1185">Reference proteome</keyword>
<feature type="compositionally biased region" description="Pro residues" evidence="1">
    <location>
        <begin position="184"/>
        <end position="194"/>
    </location>
</feature>
<dbReference type="EMBL" id="CP026304">
    <property type="protein sequence ID" value="AVZ74851.1"/>
    <property type="molecule type" value="Genomic_DNA"/>
</dbReference>
<evidence type="ECO:0000313" key="3">
    <source>
        <dbReference type="EMBL" id="AVZ74851.1"/>
    </source>
</evidence>
<organism evidence="3 4">
    <name type="scientific">Streptomyces lunaelactis</name>
    <dbReference type="NCBI Taxonomy" id="1535768"/>
    <lineage>
        <taxon>Bacteria</taxon>
        <taxon>Bacillati</taxon>
        <taxon>Actinomycetota</taxon>
        <taxon>Actinomycetes</taxon>
        <taxon>Kitasatosporales</taxon>
        <taxon>Streptomycetaceae</taxon>
        <taxon>Streptomyces</taxon>
    </lineage>
</organism>
<feature type="compositionally biased region" description="Low complexity" evidence="1">
    <location>
        <begin position="114"/>
        <end position="125"/>
    </location>
</feature>